<comment type="caution">
    <text evidence="1">The sequence shown here is derived from an EMBL/GenBank/DDBJ whole genome shotgun (WGS) entry which is preliminary data.</text>
</comment>
<dbReference type="EMBL" id="VJMJ01000066">
    <property type="protein sequence ID" value="KAF0739233.1"/>
    <property type="molecule type" value="Genomic_DNA"/>
</dbReference>
<evidence type="ECO:0000313" key="2">
    <source>
        <dbReference type="Proteomes" id="UP000481153"/>
    </source>
</evidence>
<organism evidence="1 2">
    <name type="scientific">Aphanomyces euteiches</name>
    <dbReference type="NCBI Taxonomy" id="100861"/>
    <lineage>
        <taxon>Eukaryota</taxon>
        <taxon>Sar</taxon>
        <taxon>Stramenopiles</taxon>
        <taxon>Oomycota</taxon>
        <taxon>Saprolegniomycetes</taxon>
        <taxon>Saprolegniales</taxon>
        <taxon>Verrucalvaceae</taxon>
        <taxon>Aphanomyces</taxon>
    </lineage>
</organism>
<dbReference type="Proteomes" id="UP000481153">
    <property type="component" value="Unassembled WGS sequence"/>
</dbReference>
<sequence length="159" mass="18252">MAKLILVSRSNISNISMDKFERLRAHIDTNEVLISEMTRFVRACQPRPIYSIADVQTLHHHVTLLSNGEARVQAKQWLVQQLYHNTDRAFSDFPALDNYDVFVEAKSKCSGRWVNAVETCQVVWPYSLEVIKQVFLLPQSQNILCNADNFAVERDGNTI</sequence>
<proteinExistence type="predicted"/>
<dbReference type="VEuPathDB" id="FungiDB:AeMF1_010080"/>
<evidence type="ECO:0000313" key="1">
    <source>
        <dbReference type="EMBL" id="KAF0739233.1"/>
    </source>
</evidence>
<dbReference type="AlphaFoldDB" id="A0A6G0XGI9"/>
<gene>
    <name evidence="1" type="ORF">Ae201684_005153</name>
</gene>
<accession>A0A6G0XGI9</accession>
<name>A0A6G0XGI9_9STRA</name>
<keyword evidence="2" id="KW-1185">Reference proteome</keyword>
<reference evidence="1 2" key="1">
    <citation type="submission" date="2019-07" db="EMBL/GenBank/DDBJ databases">
        <title>Genomics analysis of Aphanomyces spp. identifies a new class of oomycete effector associated with host adaptation.</title>
        <authorList>
            <person name="Gaulin E."/>
        </authorList>
    </citation>
    <scope>NUCLEOTIDE SEQUENCE [LARGE SCALE GENOMIC DNA]</scope>
    <source>
        <strain evidence="1 2">ATCC 201684</strain>
    </source>
</reference>
<protein>
    <submittedName>
        <fullName evidence="1">Uncharacterized protein</fullName>
    </submittedName>
</protein>